<dbReference type="PANTHER" id="PTHR30466:SF11">
    <property type="entry name" value="FLAVIN-DEPENDENT MONOOXYGENASE, REDUCTASE SUBUNIT HSAB"/>
    <property type="match status" value="1"/>
</dbReference>
<evidence type="ECO:0000256" key="1">
    <source>
        <dbReference type="ARBA" id="ARBA00008898"/>
    </source>
</evidence>
<comment type="similarity">
    <text evidence="1">Belongs to the non-flavoprotein flavin reductase family.</text>
</comment>
<organism evidence="4 5">
    <name type="scientific">Paraburkholderia caffeinilytica</name>
    <dbReference type="NCBI Taxonomy" id="1761016"/>
    <lineage>
        <taxon>Bacteria</taxon>
        <taxon>Pseudomonadati</taxon>
        <taxon>Pseudomonadota</taxon>
        <taxon>Betaproteobacteria</taxon>
        <taxon>Burkholderiales</taxon>
        <taxon>Burkholderiaceae</taxon>
        <taxon>Paraburkholderia</taxon>
    </lineage>
</organism>
<protein>
    <recommendedName>
        <fullName evidence="3">Flavin reductase like domain-containing protein</fullName>
    </recommendedName>
</protein>
<keyword evidence="5" id="KW-1185">Reference proteome</keyword>
<dbReference type="InterPro" id="IPR036390">
    <property type="entry name" value="WH_DNA-bd_sf"/>
</dbReference>
<dbReference type="Proteomes" id="UP000602004">
    <property type="component" value="Unassembled WGS sequence"/>
</dbReference>
<evidence type="ECO:0000313" key="5">
    <source>
        <dbReference type="Proteomes" id="UP000602004"/>
    </source>
</evidence>
<proteinExistence type="inferred from homology"/>
<reference evidence="5" key="1">
    <citation type="journal article" date="2019" name="Int. J. Syst. Evol. Microbiol.">
        <title>The Global Catalogue of Microorganisms (GCM) 10K type strain sequencing project: providing services to taxonomists for standard genome sequencing and annotation.</title>
        <authorList>
            <consortium name="The Broad Institute Genomics Platform"/>
            <consortium name="The Broad Institute Genome Sequencing Center for Infectious Disease"/>
            <person name="Wu L."/>
            <person name="Ma J."/>
        </authorList>
    </citation>
    <scope>NUCLEOTIDE SEQUENCE [LARGE SCALE GENOMIC DNA]</scope>
    <source>
        <strain evidence="5">CGMCC 1.15103</strain>
    </source>
</reference>
<evidence type="ECO:0000259" key="3">
    <source>
        <dbReference type="SMART" id="SM00903"/>
    </source>
</evidence>
<sequence length="335" mass="36455">MEWTMAELSSFDTTEFRKTLATFVTGVTIITTCTESGERVGLTANSFNTVSLSPPLVLWSLAKTSRNIDAFSRAGHWAVHILAADQQDLSNRFAKSGHDKFAGVETDAGTGGVPLLRGCASRLQCRTSFRYDGGDHLILVGEVLDFDRSEHPPLVFHGGSYGLALKNLKLPPRDTDETSAEGPASFKEDFLDYLLPRAHYQIYSRIRAAHASHGLSDSEFFVLSSLVAQDGRTLSEIDAMFSVTGHCVTSDTVQSLAGRHLVHYTTPATDAMAARLTLTPEGRETTLRVMAAAKAIEAEIFAQLGYWESVCLKLLLRQVVAMTDIGLPAMWAAPA</sequence>
<evidence type="ECO:0000256" key="2">
    <source>
        <dbReference type="ARBA" id="ARBA00023002"/>
    </source>
</evidence>
<dbReference type="Pfam" id="PF01613">
    <property type="entry name" value="Flavin_Reduct"/>
    <property type="match status" value="1"/>
</dbReference>
<keyword evidence="2" id="KW-0560">Oxidoreductase</keyword>
<dbReference type="InterPro" id="IPR050268">
    <property type="entry name" value="NADH-dep_flavin_reductase"/>
</dbReference>
<dbReference type="InterPro" id="IPR002563">
    <property type="entry name" value="Flavin_Rdtase-like_dom"/>
</dbReference>
<dbReference type="Gene3D" id="2.30.110.10">
    <property type="entry name" value="Electron Transport, Fmn-binding Protein, Chain A"/>
    <property type="match status" value="1"/>
</dbReference>
<dbReference type="EMBL" id="BMHL01000002">
    <property type="protein sequence ID" value="GGC26985.1"/>
    <property type="molecule type" value="Genomic_DNA"/>
</dbReference>
<feature type="domain" description="Flavin reductase like" evidence="3">
    <location>
        <begin position="20"/>
        <end position="163"/>
    </location>
</feature>
<dbReference type="SUPFAM" id="SSF46785">
    <property type="entry name" value="Winged helix' DNA-binding domain"/>
    <property type="match status" value="1"/>
</dbReference>
<dbReference type="InterPro" id="IPR012349">
    <property type="entry name" value="Split_barrel_FMN-bd"/>
</dbReference>
<name>A0ABQ1LNC7_9BURK</name>
<dbReference type="InterPro" id="IPR036388">
    <property type="entry name" value="WH-like_DNA-bd_sf"/>
</dbReference>
<dbReference type="SUPFAM" id="SSF50475">
    <property type="entry name" value="FMN-binding split barrel"/>
    <property type="match status" value="1"/>
</dbReference>
<comment type="caution">
    <text evidence="4">The sequence shown here is derived from an EMBL/GenBank/DDBJ whole genome shotgun (WGS) entry which is preliminary data.</text>
</comment>
<accession>A0ABQ1LNC7</accession>
<gene>
    <name evidence="4" type="ORF">GCM10011400_11710</name>
</gene>
<dbReference type="Gene3D" id="1.10.10.10">
    <property type="entry name" value="Winged helix-like DNA-binding domain superfamily/Winged helix DNA-binding domain"/>
    <property type="match status" value="1"/>
</dbReference>
<evidence type="ECO:0000313" key="4">
    <source>
        <dbReference type="EMBL" id="GGC26985.1"/>
    </source>
</evidence>
<dbReference type="PANTHER" id="PTHR30466">
    <property type="entry name" value="FLAVIN REDUCTASE"/>
    <property type="match status" value="1"/>
</dbReference>
<dbReference type="SMART" id="SM00903">
    <property type="entry name" value="Flavin_Reduct"/>
    <property type="match status" value="1"/>
</dbReference>